<feature type="transmembrane region" description="Helical" evidence="1">
    <location>
        <begin position="101"/>
        <end position="119"/>
    </location>
</feature>
<organism evidence="3 4">
    <name type="scientific">Dictyobacter aurantiacus</name>
    <dbReference type="NCBI Taxonomy" id="1936993"/>
    <lineage>
        <taxon>Bacteria</taxon>
        <taxon>Bacillati</taxon>
        <taxon>Chloroflexota</taxon>
        <taxon>Ktedonobacteria</taxon>
        <taxon>Ktedonobacterales</taxon>
        <taxon>Dictyobacteraceae</taxon>
        <taxon>Dictyobacter</taxon>
    </lineage>
</organism>
<accession>A0A401ZEF4</accession>
<feature type="domain" description="Protein-glutamine gamma-glutamyltransferase-like C-terminal" evidence="2">
    <location>
        <begin position="411"/>
        <end position="490"/>
    </location>
</feature>
<feature type="transmembrane region" description="Helical" evidence="1">
    <location>
        <begin position="125"/>
        <end position="142"/>
    </location>
</feature>
<dbReference type="EMBL" id="BIFQ01000001">
    <property type="protein sequence ID" value="GCE05226.1"/>
    <property type="molecule type" value="Genomic_DNA"/>
</dbReference>
<reference evidence="4" key="1">
    <citation type="submission" date="2018-12" db="EMBL/GenBank/DDBJ databases">
        <title>Tengunoibacter tsumagoiensis gen. nov., sp. nov., Dictyobacter kobayashii sp. nov., D. alpinus sp. nov., and D. joshuensis sp. nov. and description of Dictyobacteraceae fam. nov. within the order Ktedonobacterales isolated from Tengu-no-mugimeshi.</title>
        <authorList>
            <person name="Wang C.M."/>
            <person name="Zheng Y."/>
            <person name="Sakai Y."/>
            <person name="Toyoda A."/>
            <person name="Minakuchi Y."/>
            <person name="Abe K."/>
            <person name="Yokota A."/>
            <person name="Yabe S."/>
        </authorList>
    </citation>
    <scope>NUCLEOTIDE SEQUENCE [LARGE SCALE GENOMIC DNA]</scope>
    <source>
        <strain evidence="4">S-27</strain>
    </source>
</reference>
<feature type="transmembrane region" description="Helical" evidence="1">
    <location>
        <begin position="154"/>
        <end position="173"/>
    </location>
</feature>
<sequence>MSLFRPSATDRTQPSVPARVASNWIELLAIPIASALMEAQPIFLLLQLIFLRLTQSINYLDVGSIVLTLLLFHWWGLWGYHRRQQRGHQLDYEVGMHVTSFDVLGIILGLLLLGLTHYYALGDTFTVVFMIVLTGWAWKRGVDRARGGFSDDQLILFFKIGLGAILLVLTFSLLGDIGSTYSINNELLRDLPIFFLSGFVALSFTRIGAARKEQARQSQTGMKEGSSRWIVALTITWLVLIALCILMEILPNAILIMLLSPFWSLVDWIAQFLLLVISWIFYGVSMVLNWLLGWLNHLLGPAPAPPAFSSQKKPQPKSLSQIHLHQNIADPTTMLLLRLLVIAAAIAVLIAIVLFVKNKRQHGEENTLPEEEEVREGLDMQQIRRERRQERQQQVVSSQLEPLETNSMRARYRGFLQSMAEKGGEFGRYPTETPAEYQRRLLLLSAHKLPAGSTDTPTDPAILDEFTRAYAQERYGQQKPAAEQQNFLRQWLPHLFQRFSTYLNAAPRPVQKKPYQPSRWGED</sequence>
<feature type="transmembrane region" description="Helical" evidence="1">
    <location>
        <begin position="335"/>
        <end position="356"/>
    </location>
</feature>
<feature type="transmembrane region" description="Helical" evidence="1">
    <location>
        <begin position="193"/>
        <end position="209"/>
    </location>
</feature>
<evidence type="ECO:0000313" key="4">
    <source>
        <dbReference type="Proteomes" id="UP000287224"/>
    </source>
</evidence>
<keyword evidence="4" id="KW-1185">Reference proteome</keyword>
<feature type="transmembrane region" description="Helical" evidence="1">
    <location>
        <begin position="230"/>
        <end position="263"/>
    </location>
</feature>
<keyword evidence="1" id="KW-1133">Transmembrane helix</keyword>
<dbReference type="AlphaFoldDB" id="A0A401ZEF4"/>
<evidence type="ECO:0000256" key="1">
    <source>
        <dbReference type="SAM" id="Phobius"/>
    </source>
</evidence>
<proteinExistence type="predicted"/>
<evidence type="ECO:0000259" key="2">
    <source>
        <dbReference type="Pfam" id="PF13559"/>
    </source>
</evidence>
<dbReference type="InterPro" id="IPR025403">
    <property type="entry name" value="TgpA-like_C"/>
</dbReference>
<gene>
    <name evidence="3" type="ORF">KDAU_25550</name>
</gene>
<name>A0A401ZEF4_9CHLR</name>
<protein>
    <recommendedName>
        <fullName evidence="2">Protein-glutamine gamma-glutamyltransferase-like C-terminal domain-containing protein</fullName>
    </recommendedName>
</protein>
<comment type="caution">
    <text evidence="3">The sequence shown here is derived from an EMBL/GenBank/DDBJ whole genome shotgun (WGS) entry which is preliminary data.</text>
</comment>
<dbReference type="OrthoDB" id="145044at2"/>
<dbReference type="Pfam" id="PF13559">
    <property type="entry name" value="DUF4129"/>
    <property type="match status" value="1"/>
</dbReference>
<evidence type="ECO:0000313" key="3">
    <source>
        <dbReference type="EMBL" id="GCE05226.1"/>
    </source>
</evidence>
<dbReference type="Proteomes" id="UP000287224">
    <property type="component" value="Unassembled WGS sequence"/>
</dbReference>
<dbReference type="RefSeq" id="WP_160145825.1">
    <property type="nucleotide sequence ID" value="NZ_BIFQ01000001.1"/>
</dbReference>
<feature type="transmembrane region" description="Helical" evidence="1">
    <location>
        <begin position="62"/>
        <end position="80"/>
    </location>
</feature>
<keyword evidence="1" id="KW-0472">Membrane</keyword>
<feature type="transmembrane region" description="Helical" evidence="1">
    <location>
        <begin position="27"/>
        <end position="50"/>
    </location>
</feature>
<feature type="transmembrane region" description="Helical" evidence="1">
    <location>
        <begin position="269"/>
        <end position="292"/>
    </location>
</feature>
<keyword evidence="1" id="KW-0812">Transmembrane</keyword>